<reference evidence="1 2" key="1">
    <citation type="submission" date="2024-01" db="EMBL/GenBank/DDBJ databases">
        <title>Genome insights into Plantactinospora sonchi sp. nov.</title>
        <authorList>
            <person name="Wang L."/>
        </authorList>
    </citation>
    <scope>NUCLEOTIDE SEQUENCE [LARGE SCALE GENOMIC DNA]</scope>
    <source>
        <strain evidence="1 2">NEAU-QY2</strain>
    </source>
</reference>
<name>A0ABU7S279_9ACTN</name>
<keyword evidence="2" id="KW-1185">Reference proteome</keyword>
<evidence type="ECO:0000313" key="1">
    <source>
        <dbReference type="EMBL" id="MEE6262889.1"/>
    </source>
</evidence>
<dbReference type="RefSeq" id="WP_331217829.1">
    <property type="nucleotide sequence ID" value="NZ_JAZGQK010000032.1"/>
</dbReference>
<proteinExistence type="predicted"/>
<dbReference type="Proteomes" id="UP001332243">
    <property type="component" value="Unassembled WGS sequence"/>
</dbReference>
<dbReference type="EMBL" id="JAZGQK010000032">
    <property type="protein sequence ID" value="MEE6262889.1"/>
    <property type="molecule type" value="Genomic_DNA"/>
</dbReference>
<protein>
    <submittedName>
        <fullName evidence="1">Uncharacterized protein</fullName>
    </submittedName>
</protein>
<sequence>MTYELAIETFGDEWVLALDEPPTSPRAVLAFAALDHAGLKAAGRRTSIDAPEVDLGFDNAM</sequence>
<gene>
    <name evidence="1" type="ORF">V1633_30860</name>
</gene>
<comment type="caution">
    <text evidence="1">The sequence shown here is derived from an EMBL/GenBank/DDBJ whole genome shotgun (WGS) entry which is preliminary data.</text>
</comment>
<evidence type="ECO:0000313" key="2">
    <source>
        <dbReference type="Proteomes" id="UP001332243"/>
    </source>
</evidence>
<accession>A0ABU7S279</accession>
<organism evidence="1 2">
    <name type="scientific">Plantactinospora sonchi</name>
    <dbReference type="NCBI Taxonomy" id="1544735"/>
    <lineage>
        <taxon>Bacteria</taxon>
        <taxon>Bacillati</taxon>
        <taxon>Actinomycetota</taxon>
        <taxon>Actinomycetes</taxon>
        <taxon>Micromonosporales</taxon>
        <taxon>Micromonosporaceae</taxon>
        <taxon>Plantactinospora</taxon>
    </lineage>
</organism>